<reference evidence="3 4" key="1">
    <citation type="submission" date="2018-10" db="EMBL/GenBank/DDBJ databases">
        <title>Phylogenomics of Brevibacillus.</title>
        <authorList>
            <person name="Dunlap C."/>
        </authorList>
    </citation>
    <scope>NUCLEOTIDE SEQUENCE [LARGE SCALE GENOMIC DNA]</scope>
    <source>
        <strain evidence="3 4">JCM 15716</strain>
    </source>
</reference>
<evidence type="ECO:0000259" key="2">
    <source>
        <dbReference type="Pfam" id="PF07811"/>
    </source>
</evidence>
<sequence>MRRWRVWREETGSQLVEFVLVFPLIWLLLIFAMDQFTIMYNKQVALAAAFEAGRTASLQPNAGLARYYATLRADDELEQAIGLSSSDVEMIVNRRWRKGEHLEARVSMTFSLMASNRPYQIIESYFMMVENAEE</sequence>
<dbReference type="EMBL" id="RHHQ01000019">
    <property type="protein sequence ID" value="RNB82800.1"/>
    <property type="molecule type" value="Genomic_DNA"/>
</dbReference>
<dbReference type="Pfam" id="PF07811">
    <property type="entry name" value="TadE"/>
    <property type="match status" value="1"/>
</dbReference>
<keyword evidence="1" id="KW-1133">Transmembrane helix</keyword>
<name>A0A3M8D3Z3_9BACL</name>
<organism evidence="3 4">
    <name type="scientific">Brevibacillus fluminis</name>
    <dbReference type="NCBI Taxonomy" id="511487"/>
    <lineage>
        <taxon>Bacteria</taxon>
        <taxon>Bacillati</taxon>
        <taxon>Bacillota</taxon>
        <taxon>Bacilli</taxon>
        <taxon>Bacillales</taxon>
        <taxon>Paenibacillaceae</taxon>
        <taxon>Brevibacillus</taxon>
    </lineage>
</organism>
<keyword evidence="1" id="KW-0812">Transmembrane</keyword>
<keyword evidence="4" id="KW-1185">Reference proteome</keyword>
<dbReference type="Proteomes" id="UP000271031">
    <property type="component" value="Unassembled WGS sequence"/>
</dbReference>
<protein>
    <submittedName>
        <fullName evidence="3">Pilus assembly protein</fullName>
    </submittedName>
</protein>
<feature type="domain" description="TadE-like" evidence="2">
    <location>
        <begin position="12"/>
        <end position="54"/>
    </location>
</feature>
<dbReference type="OrthoDB" id="2472639at2"/>
<keyword evidence="1" id="KW-0472">Membrane</keyword>
<evidence type="ECO:0000313" key="3">
    <source>
        <dbReference type="EMBL" id="RNB82800.1"/>
    </source>
</evidence>
<feature type="transmembrane region" description="Helical" evidence="1">
    <location>
        <begin position="12"/>
        <end position="33"/>
    </location>
</feature>
<dbReference type="AlphaFoldDB" id="A0A3M8D3Z3"/>
<dbReference type="RefSeq" id="WP_122920297.1">
    <property type="nucleotide sequence ID" value="NZ_RHHQ01000019.1"/>
</dbReference>
<evidence type="ECO:0000313" key="4">
    <source>
        <dbReference type="Proteomes" id="UP000271031"/>
    </source>
</evidence>
<gene>
    <name evidence="3" type="ORF">EDM56_23160</name>
</gene>
<evidence type="ECO:0000256" key="1">
    <source>
        <dbReference type="SAM" id="Phobius"/>
    </source>
</evidence>
<proteinExistence type="predicted"/>
<accession>A0A3M8D3Z3</accession>
<dbReference type="InterPro" id="IPR012495">
    <property type="entry name" value="TadE-like_dom"/>
</dbReference>
<comment type="caution">
    <text evidence="3">The sequence shown here is derived from an EMBL/GenBank/DDBJ whole genome shotgun (WGS) entry which is preliminary data.</text>
</comment>